<dbReference type="Gene3D" id="3.40.50.2000">
    <property type="entry name" value="Glycogen Phosphorylase B"/>
    <property type="match status" value="1"/>
</dbReference>
<dbReference type="PANTHER" id="PTHR46656">
    <property type="entry name" value="PUTATIVE-RELATED"/>
    <property type="match status" value="1"/>
</dbReference>
<gene>
    <name evidence="1" type="ORF">S01H1_50124</name>
</gene>
<reference evidence="1" key="1">
    <citation type="journal article" date="2014" name="Front. Microbiol.">
        <title>High frequency of phylogenetically diverse reductive dehalogenase-homologous genes in deep subseafloor sedimentary metagenomes.</title>
        <authorList>
            <person name="Kawai M."/>
            <person name="Futagami T."/>
            <person name="Toyoda A."/>
            <person name="Takaki Y."/>
            <person name="Nishi S."/>
            <person name="Hori S."/>
            <person name="Arai W."/>
            <person name="Tsubouchi T."/>
            <person name="Morono Y."/>
            <person name="Uchiyama I."/>
            <person name="Ito T."/>
            <person name="Fujiyama A."/>
            <person name="Inagaki F."/>
            <person name="Takami H."/>
        </authorList>
    </citation>
    <scope>NUCLEOTIDE SEQUENCE</scope>
    <source>
        <strain evidence="1">Expedition CK06-06</strain>
    </source>
</reference>
<dbReference type="EMBL" id="BARS01032280">
    <property type="protein sequence ID" value="GAG27120.1"/>
    <property type="molecule type" value="Genomic_DNA"/>
</dbReference>
<dbReference type="Pfam" id="PF13692">
    <property type="entry name" value="Glyco_trans_1_4"/>
    <property type="match status" value="1"/>
</dbReference>
<proteinExistence type="predicted"/>
<protein>
    <submittedName>
        <fullName evidence="1">Uncharacterized protein</fullName>
    </submittedName>
</protein>
<evidence type="ECO:0000313" key="1">
    <source>
        <dbReference type="EMBL" id="GAG27120.1"/>
    </source>
</evidence>
<dbReference type="AlphaFoldDB" id="X0W918"/>
<organism evidence="1">
    <name type="scientific">marine sediment metagenome</name>
    <dbReference type="NCBI Taxonomy" id="412755"/>
    <lineage>
        <taxon>unclassified sequences</taxon>
        <taxon>metagenomes</taxon>
        <taxon>ecological metagenomes</taxon>
    </lineage>
</organism>
<dbReference type="SUPFAM" id="SSF53756">
    <property type="entry name" value="UDP-Glycosyltransferase/glycogen phosphorylase"/>
    <property type="match status" value="1"/>
</dbReference>
<dbReference type="PANTHER" id="PTHR46656:SF3">
    <property type="entry name" value="PUTATIVE-RELATED"/>
    <property type="match status" value="1"/>
</dbReference>
<sequence>VKRKYSEPFIYLWVGAPDYRKGHDLIKTAWQEFQNDKSCLLFIKTTGRNKLEQAGNVFIESRKLDTASLAKIYQMAHCFVFPSFAEGFGLPLAEAMSTGLPSMFTPWSGMKTFASRKNAFPLRYSMINVDYGIQTLGAQADVKDMVEKMRFIKNNYRKAVAKGKAGRRTIENDFTWDDTGRKIKKIIEEFLRYGTIRS</sequence>
<comment type="caution">
    <text evidence="1">The sequence shown here is derived from an EMBL/GenBank/DDBJ whole genome shotgun (WGS) entry which is preliminary data.</text>
</comment>
<accession>X0W918</accession>
<name>X0W918_9ZZZZ</name>
<feature type="non-terminal residue" evidence="1">
    <location>
        <position position="1"/>
    </location>
</feature>